<sequence length="944" mass="105875">MKRNIKAVFLLVILFSFVFTSFSFAEEKLVVLPGTIQSALGGTDWDPAGDVTKMTNIGNDIYQFKGIFPAGKYEYKVAVGGSWAENYGMNGEQDGKNIKLEIPEDNTEVTFTFDYNTKKITDSINGEAVVEETAPKVAVLGGLEIRLPGTIQSVLGGTDWDPAGDVTKMTHIGDDVYEFKAILPKGNYEYKVTVGGSWDENYGKDGAADGSNIELTVPADNTEVTFTFDYKTKSISHNLEIVGVNFIPVLTNTFEKKGKDADINVTNEFEFGILSKNLTVNSKTSLNFDLDHKKYTIVDSSIEKENLSLKDVEIEDFSADYKIGNLTVGGMINKSSYEKSTDFLGVIDPNTGSDDRDNTKNPEDIANNNIAGKVSYNNGIKLNAAVSSYKADIFEESKTKKTFGYLNLEKTFANDKIKVGTSNGLYSVKYDGKKENTAIDSTVYGEIKVNDKFSLKTEVGYVPTGTIETAITGTHKNGTNWDFIFDPADYDITDDISEVHLVGAFNGWDPADKTYTLTEQSDGTWTGTFADSVVGGKEYKFIYDATSWNGNEKGLPESSGSNAKVEETNRLDPKLDYGLNLYFAEANYNLFDKGNLKVGTKFLKANTYMPFASDDLLDDSSTGYVDNYLNADYKVLKNLKLYVEKTHKTQEVNRDKLLSTRLKAGFELTETPVVSYVKGYYLADPQDSNFNAELKEIFIETKTEKLPLVKYITVNTTQRFESKTSQYYVESELKEFSKMIEYVKGNLTYAVDDVYYSDQDGKAVQYWTEAKAHNLPIVSYVKAGYESDDNGGDGIVERSDYKDQDDNDWLKKFYAETKLEAKSLKNWDGLTVNYETRKLEEGKTDYTPSDLNQDEQYYVASEKSFIDWYSILTFTTGYKLPFDIQTNFTYKYDLAHKNTSEFEDDAMKVELEKKIGITTINASYNKQDGDEGEDYTKVSFKSVF</sequence>
<gene>
    <name evidence="3" type="ORF">EV215_1590</name>
</gene>
<keyword evidence="4" id="KW-1185">Reference proteome</keyword>
<dbReference type="InterPro" id="IPR013783">
    <property type="entry name" value="Ig-like_fold"/>
</dbReference>
<dbReference type="RefSeq" id="WP_134113459.1">
    <property type="nucleotide sequence ID" value="NZ_SOBG01000007.1"/>
</dbReference>
<keyword evidence="1" id="KW-0732">Signal</keyword>
<evidence type="ECO:0000256" key="1">
    <source>
        <dbReference type="SAM" id="SignalP"/>
    </source>
</evidence>
<name>A0AA46DXK5_9FUSO</name>
<protein>
    <recommendedName>
        <fullName evidence="2">Amylopullulanase X25 domain-containing protein</fullName>
    </recommendedName>
</protein>
<dbReference type="InterPro" id="IPR054409">
    <property type="entry name" value="X25_BaPul-like"/>
</dbReference>
<dbReference type="Pfam" id="PF22058">
    <property type="entry name" value="X25_BaPul_like"/>
    <property type="match status" value="2"/>
</dbReference>
<feature type="signal peptide" evidence="1">
    <location>
        <begin position="1"/>
        <end position="25"/>
    </location>
</feature>
<feature type="domain" description="Amylopullulanase X25" evidence="2">
    <location>
        <begin position="30"/>
        <end position="120"/>
    </location>
</feature>
<dbReference type="Gene3D" id="2.60.40.10">
    <property type="entry name" value="Immunoglobulins"/>
    <property type="match status" value="3"/>
</dbReference>
<proteinExistence type="predicted"/>
<dbReference type="SUPFAM" id="SSF81296">
    <property type="entry name" value="E set domains"/>
    <property type="match status" value="1"/>
</dbReference>
<dbReference type="AlphaFoldDB" id="A0AA46DXK5"/>
<reference evidence="3 4" key="1">
    <citation type="submission" date="2019-03" db="EMBL/GenBank/DDBJ databases">
        <title>Genomic Encyclopedia of Type Strains, Phase IV (KMG-IV): sequencing the most valuable type-strain genomes for metagenomic binning, comparative biology and taxonomic classification.</title>
        <authorList>
            <person name="Goeker M."/>
        </authorList>
    </citation>
    <scope>NUCLEOTIDE SEQUENCE [LARGE SCALE GENOMIC DNA]</scope>
    <source>
        <strain evidence="3 4">DSM 100055</strain>
    </source>
</reference>
<evidence type="ECO:0000313" key="4">
    <source>
        <dbReference type="Proteomes" id="UP000294678"/>
    </source>
</evidence>
<evidence type="ECO:0000259" key="2">
    <source>
        <dbReference type="Pfam" id="PF22058"/>
    </source>
</evidence>
<dbReference type="Proteomes" id="UP000294678">
    <property type="component" value="Unassembled WGS sequence"/>
</dbReference>
<dbReference type="InterPro" id="IPR014756">
    <property type="entry name" value="Ig_E-set"/>
</dbReference>
<accession>A0AA46DXK5</accession>
<feature type="domain" description="Amylopullulanase X25" evidence="2">
    <location>
        <begin position="145"/>
        <end position="234"/>
    </location>
</feature>
<evidence type="ECO:0000313" key="3">
    <source>
        <dbReference type="EMBL" id="TDT68523.1"/>
    </source>
</evidence>
<organism evidence="3 4">
    <name type="scientific">Hypnocyclicus thermotrophus</name>
    <dbReference type="NCBI Taxonomy" id="1627895"/>
    <lineage>
        <taxon>Bacteria</taxon>
        <taxon>Fusobacteriati</taxon>
        <taxon>Fusobacteriota</taxon>
        <taxon>Fusobacteriia</taxon>
        <taxon>Fusobacteriales</taxon>
        <taxon>Fusobacteriaceae</taxon>
        <taxon>Hypnocyclicus</taxon>
    </lineage>
</organism>
<comment type="caution">
    <text evidence="3">The sequence shown here is derived from an EMBL/GenBank/DDBJ whole genome shotgun (WGS) entry which is preliminary data.</text>
</comment>
<dbReference type="EMBL" id="SOBG01000007">
    <property type="protein sequence ID" value="TDT68523.1"/>
    <property type="molecule type" value="Genomic_DNA"/>
</dbReference>
<feature type="chain" id="PRO_5041200849" description="Amylopullulanase X25 domain-containing protein" evidence="1">
    <location>
        <begin position="26"/>
        <end position="944"/>
    </location>
</feature>
<dbReference type="CDD" id="cd12962">
    <property type="entry name" value="X25_BaPul_like"/>
    <property type="match status" value="2"/>
</dbReference>